<accession>A0A0F9DXQ7</accession>
<protein>
    <recommendedName>
        <fullName evidence="1">Rubredoxin-like domain-containing protein</fullName>
    </recommendedName>
</protein>
<organism evidence="2">
    <name type="scientific">marine sediment metagenome</name>
    <dbReference type="NCBI Taxonomy" id="412755"/>
    <lineage>
        <taxon>unclassified sequences</taxon>
        <taxon>metagenomes</taxon>
        <taxon>ecological metagenomes</taxon>
    </lineage>
</organism>
<name>A0A0F9DXQ7_9ZZZZ</name>
<sequence length="51" mass="6087">MQQEPQYQVFGYECPYCEFKYEEANSVKKHPDWQICPRCGNSPKKEVTSVR</sequence>
<dbReference type="AlphaFoldDB" id="A0A0F9DXQ7"/>
<dbReference type="GO" id="GO:0005506">
    <property type="term" value="F:iron ion binding"/>
    <property type="evidence" value="ECO:0007669"/>
    <property type="project" value="InterPro"/>
</dbReference>
<proteinExistence type="predicted"/>
<dbReference type="EMBL" id="LAZR01027146">
    <property type="protein sequence ID" value="KKL66613.1"/>
    <property type="molecule type" value="Genomic_DNA"/>
</dbReference>
<gene>
    <name evidence="2" type="ORF">LCGC14_2143180</name>
</gene>
<dbReference type="SUPFAM" id="SSF57802">
    <property type="entry name" value="Rubredoxin-like"/>
    <property type="match status" value="1"/>
</dbReference>
<comment type="caution">
    <text evidence="2">The sequence shown here is derived from an EMBL/GenBank/DDBJ whole genome shotgun (WGS) entry which is preliminary data.</text>
</comment>
<dbReference type="PROSITE" id="PS50903">
    <property type="entry name" value="RUBREDOXIN_LIKE"/>
    <property type="match status" value="1"/>
</dbReference>
<reference evidence="2" key="1">
    <citation type="journal article" date="2015" name="Nature">
        <title>Complex archaea that bridge the gap between prokaryotes and eukaryotes.</title>
        <authorList>
            <person name="Spang A."/>
            <person name="Saw J.H."/>
            <person name="Jorgensen S.L."/>
            <person name="Zaremba-Niedzwiedzka K."/>
            <person name="Martijn J."/>
            <person name="Lind A.E."/>
            <person name="van Eijk R."/>
            <person name="Schleper C."/>
            <person name="Guy L."/>
            <person name="Ettema T.J."/>
        </authorList>
    </citation>
    <scope>NUCLEOTIDE SEQUENCE</scope>
</reference>
<feature type="domain" description="Rubredoxin-like" evidence="1">
    <location>
        <begin position="9"/>
        <end position="50"/>
    </location>
</feature>
<evidence type="ECO:0000259" key="1">
    <source>
        <dbReference type="PROSITE" id="PS50903"/>
    </source>
</evidence>
<dbReference type="InterPro" id="IPR024934">
    <property type="entry name" value="Rubredoxin-like_dom"/>
</dbReference>
<evidence type="ECO:0000313" key="2">
    <source>
        <dbReference type="EMBL" id="KKL66613.1"/>
    </source>
</evidence>